<protein>
    <submittedName>
        <fullName evidence="1">Uncharacterized protein</fullName>
    </submittedName>
</protein>
<sequence length="82" mass="9069">MHARLLNVIIMALPFIGTVSAAYANDCRSAPEGFRGIDSNCLSDHKECPRLCIENKCSKDGSYTALRDYFGNCQCHCDPDPK</sequence>
<proteinExistence type="predicted"/>
<dbReference type="EMBL" id="NQIK02000009">
    <property type="protein sequence ID" value="KAF7566691.1"/>
    <property type="molecule type" value="Genomic_DNA"/>
</dbReference>
<evidence type="ECO:0000313" key="2">
    <source>
        <dbReference type="Proteomes" id="UP000245464"/>
    </source>
</evidence>
<evidence type="ECO:0000313" key="1">
    <source>
        <dbReference type="EMBL" id="KAF7566691.1"/>
    </source>
</evidence>
<gene>
    <name evidence="1" type="ORF">PtrM4_150110</name>
</gene>
<dbReference type="GeneID" id="6346528"/>
<dbReference type="Proteomes" id="UP000245464">
    <property type="component" value="Chromosome 9"/>
</dbReference>
<comment type="caution">
    <text evidence="1">The sequence shown here is derived from an EMBL/GenBank/DDBJ whole genome shotgun (WGS) entry which is preliminary data.</text>
</comment>
<dbReference type="KEGG" id="ptrr:6346528"/>
<reference evidence="1 2" key="1">
    <citation type="journal article" date="2018" name="BMC Genomics">
        <title>Comparative genomics of the wheat fungal pathogen Pyrenophora tritici-repentis reveals chromosomal variations and genome plasticity.</title>
        <authorList>
            <person name="Moolhuijzen P."/>
            <person name="See P.T."/>
            <person name="Hane J.K."/>
            <person name="Shi G."/>
            <person name="Liu Z."/>
            <person name="Oliver R.P."/>
            <person name="Moffat C.S."/>
        </authorList>
    </citation>
    <scope>NUCLEOTIDE SEQUENCE [LARGE SCALE GENOMIC DNA]</scope>
    <source>
        <strain evidence="1">M4</strain>
    </source>
</reference>
<organism evidence="1 2">
    <name type="scientific">Pyrenophora tritici-repentis</name>
    <dbReference type="NCBI Taxonomy" id="45151"/>
    <lineage>
        <taxon>Eukaryota</taxon>
        <taxon>Fungi</taxon>
        <taxon>Dikarya</taxon>
        <taxon>Ascomycota</taxon>
        <taxon>Pezizomycotina</taxon>
        <taxon>Dothideomycetes</taxon>
        <taxon>Pleosporomycetidae</taxon>
        <taxon>Pleosporales</taxon>
        <taxon>Pleosporineae</taxon>
        <taxon>Pleosporaceae</taxon>
        <taxon>Pyrenophora</taxon>
    </lineage>
</organism>
<accession>A0A5M9KZI8</accession>
<dbReference type="AlphaFoldDB" id="A0A5M9KZI8"/>
<dbReference type="RefSeq" id="XP_065960017.1">
    <property type="nucleotide sequence ID" value="XM_066110034.1"/>
</dbReference>
<name>A0A5M9KZI8_9PLEO</name>